<dbReference type="Proteomes" id="UP000822688">
    <property type="component" value="Chromosome V"/>
</dbReference>
<name>A0A8T0HLH4_CERPU</name>
<proteinExistence type="predicted"/>
<feature type="region of interest" description="Disordered" evidence="1">
    <location>
        <begin position="20"/>
        <end position="70"/>
    </location>
</feature>
<sequence length="126" mass="13899">MGLRFLDAVMEVYEEFVASKQKNSNAPRSLLHDIEATPRQTTQVSSKGLAWKGPRSRKPRLLSKSPYLSSPSWAEGVDVLPNIGVAQLNSPAEGKGNRPNRGGKHVDSPEEYIVVSSDECHGRRSR</sequence>
<dbReference type="AlphaFoldDB" id="A0A8T0HLH4"/>
<protein>
    <submittedName>
        <fullName evidence="2">Uncharacterized protein</fullName>
    </submittedName>
</protein>
<evidence type="ECO:0000256" key="1">
    <source>
        <dbReference type="SAM" id="MobiDB-lite"/>
    </source>
</evidence>
<feature type="region of interest" description="Disordered" evidence="1">
    <location>
        <begin position="87"/>
        <end position="126"/>
    </location>
</feature>
<evidence type="ECO:0000313" key="3">
    <source>
        <dbReference type="Proteomes" id="UP000822688"/>
    </source>
</evidence>
<reference evidence="2" key="1">
    <citation type="submission" date="2020-06" db="EMBL/GenBank/DDBJ databases">
        <title>WGS assembly of Ceratodon purpureus strain R40.</title>
        <authorList>
            <person name="Carey S.B."/>
            <person name="Jenkins J."/>
            <person name="Shu S."/>
            <person name="Lovell J.T."/>
            <person name="Sreedasyam A."/>
            <person name="Maumus F."/>
            <person name="Tiley G.P."/>
            <person name="Fernandez-Pozo N."/>
            <person name="Barry K."/>
            <person name="Chen C."/>
            <person name="Wang M."/>
            <person name="Lipzen A."/>
            <person name="Daum C."/>
            <person name="Saski C.A."/>
            <person name="Payton A.C."/>
            <person name="Mcbreen J.C."/>
            <person name="Conrad R.E."/>
            <person name="Kollar L.M."/>
            <person name="Olsson S."/>
            <person name="Huttunen S."/>
            <person name="Landis J.B."/>
            <person name="Wickett N.J."/>
            <person name="Johnson M.G."/>
            <person name="Rensing S.A."/>
            <person name="Grimwood J."/>
            <person name="Schmutz J."/>
            <person name="Mcdaniel S.F."/>
        </authorList>
    </citation>
    <scope>NUCLEOTIDE SEQUENCE</scope>
    <source>
        <strain evidence="2">R40</strain>
    </source>
</reference>
<keyword evidence="3" id="KW-1185">Reference proteome</keyword>
<organism evidence="2 3">
    <name type="scientific">Ceratodon purpureus</name>
    <name type="common">Fire moss</name>
    <name type="synonym">Dicranum purpureum</name>
    <dbReference type="NCBI Taxonomy" id="3225"/>
    <lineage>
        <taxon>Eukaryota</taxon>
        <taxon>Viridiplantae</taxon>
        <taxon>Streptophyta</taxon>
        <taxon>Embryophyta</taxon>
        <taxon>Bryophyta</taxon>
        <taxon>Bryophytina</taxon>
        <taxon>Bryopsida</taxon>
        <taxon>Dicranidae</taxon>
        <taxon>Pseudoditrichales</taxon>
        <taxon>Ditrichaceae</taxon>
        <taxon>Ceratodon</taxon>
    </lineage>
</organism>
<gene>
    <name evidence="2" type="ORF">KC19_VG032400</name>
</gene>
<accession>A0A8T0HLH4</accession>
<evidence type="ECO:0000313" key="2">
    <source>
        <dbReference type="EMBL" id="KAG0571667.1"/>
    </source>
</evidence>
<dbReference type="EMBL" id="CM026426">
    <property type="protein sequence ID" value="KAG0571667.1"/>
    <property type="molecule type" value="Genomic_DNA"/>
</dbReference>
<comment type="caution">
    <text evidence="2">The sequence shown here is derived from an EMBL/GenBank/DDBJ whole genome shotgun (WGS) entry which is preliminary data.</text>
</comment>